<feature type="non-terminal residue" evidence="1">
    <location>
        <position position="78"/>
    </location>
</feature>
<reference evidence="1" key="1">
    <citation type="submission" date="2016-05" db="EMBL/GenBank/DDBJ databases">
        <authorList>
            <person name="Lavstsen T."/>
            <person name="Jespersen J.S."/>
        </authorList>
    </citation>
    <scope>NUCLEOTIDE SEQUENCE</scope>
    <source>
        <tissue evidence="1">Brain</tissue>
    </source>
</reference>
<evidence type="ECO:0000313" key="1">
    <source>
        <dbReference type="EMBL" id="SBQ76578.1"/>
    </source>
</evidence>
<dbReference type="EMBL" id="HAEC01008440">
    <property type="protein sequence ID" value="SBQ76578.1"/>
    <property type="molecule type" value="Transcribed_RNA"/>
</dbReference>
<proteinExistence type="predicted"/>
<dbReference type="AlphaFoldDB" id="A0A1A8GZD2"/>
<gene>
    <name evidence="1" type="primary">Nfu_g_1_023839</name>
</gene>
<reference evidence="1" key="2">
    <citation type="submission" date="2016-06" db="EMBL/GenBank/DDBJ databases">
        <title>The genome of a short-lived fish provides insights into sex chromosome evolution and the genetic control of aging.</title>
        <authorList>
            <person name="Reichwald K."/>
            <person name="Felder M."/>
            <person name="Petzold A."/>
            <person name="Koch P."/>
            <person name="Groth M."/>
            <person name="Platzer M."/>
        </authorList>
    </citation>
    <scope>NUCLEOTIDE SEQUENCE</scope>
    <source>
        <tissue evidence="1">Brain</tissue>
    </source>
</reference>
<name>A0A1A8GZD2_9TELE</name>
<accession>A0A1A8GZD2</accession>
<feature type="non-terminal residue" evidence="1">
    <location>
        <position position="1"/>
    </location>
</feature>
<protein>
    <submittedName>
        <fullName evidence="1">Uncharacterized protein</fullName>
    </submittedName>
</protein>
<sequence length="78" mass="8952">GEHANYACMERTRYFNAYLLTLRIHRENIISHVHGENMLPLCIPGENMLTQHMHGENMLTPCILGDITPHVHGENMLT</sequence>
<organism evidence="1">
    <name type="scientific">Nothobranchius korthausae</name>
    <dbReference type="NCBI Taxonomy" id="1143690"/>
    <lineage>
        <taxon>Eukaryota</taxon>
        <taxon>Metazoa</taxon>
        <taxon>Chordata</taxon>
        <taxon>Craniata</taxon>
        <taxon>Vertebrata</taxon>
        <taxon>Euteleostomi</taxon>
        <taxon>Actinopterygii</taxon>
        <taxon>Neopterygii</taxon>
        <taxon>Teleostei</taxon>
        <taxon>Neoteleostei</taxon>
        <taxon>Acanthomorphata</taxon>
        <taxon>Ovalentaria</taxon>
        <taxon>Atherinomorphae</taxon>
        <taxon>Cyprinodontiformes</taxon>
        <taxon>Nothobranchiidae</taxon>
        <taxon>Nothobranchius</taxon>
    </lineage>
</organism>